<evidence type="ECO:0000256" key="6">
    <source>
        <dbReference type="ARBA" id="ARBA00023212"/>
    </source>
</evidence>
<evidence type="ECO:0000256" key="1">
    <source>
        <dbReference type="ARBA" id="ARBA00004245"/>
    </source>
</evidence>
<feature type="coiled-coil region" evidence="10">
    <location>
        <begin position="726"/>
        <end position="760"/>
    </location>
</feature>
<feature type="coiled-coil region" evidence="10">
    <location>
        <begin position="502"/>
        <end position="613"/>
    </location>
</feature>
<dbReference type="Proteomes" id="UP000574691">
    <property type="component" value="Unassembled WGS sequence"/>
</dbReference>
<dbReference type="InterPro" id="IPR019821">
    <property type="entry name" value="Kinesin_motor_CS"/>
</dbReference>
<feature type="coiled-coil region" evidence="10">
    <location>
        <begin position="1172"/>
        <end position="1259"/>
    </location>
</feature>
<dbReference type="InterPro" id="IPR027417">
    <property type="entry name" value="P-loop_NTPase"/>
</dbReference>
<reference evidence="13 14" key="1">
    <citation type="submission" date="2019-09" db="EMBL/GenBank/DDBJ databases">
        <title>Bird 10,000 Genomes (B10K) Project - Family phase.</title>
        <authorList>
            <person name="Zhang G."/>
        </authorList>
    </citation>
    <scope>NUCLEOTIDE SEQUENCE [LARGE SCALE GENOMIC DNA]</scope>
    <source>
        <strain evidence="13">B10K-DU-001-64</strain>
        <tissue evidence="13">Muscle</tissue>
    </source>
</reference>
<keyword evidence="2 9" id="KW-0547">Nucleotide-binding</keyword>
<dbReference type="PRINTS" id="PR00380">
    <property type="entry name" value="KINESINHEAVY"/>
</dbReference>
<feature type="binding site" evidence="9">
    <location>
        <begin position="67"/>
        <end position="74"/>
    </location>
    <ligand>
        <name>ATP</name>
        <dbReference type="ChEBI" id="CHEBI:30616"/>
    </ligand>
</feature>
<feature type="non-terminal residue" evidence="13">
    <location>
        <position position="1"/>
    </location>
</feature>
<feature type="region of interest" description="Disordered" evidence="11">
    <location>
        <begin position="2113"/>
        <end position="2148"/>
    </location>
</feature>
<gene>
    <name evidence="13" type="primary">Cenpe</name>
    <name evidence="13" type="ORF">BURBIS_R13948</name>
</gene>
<name>A0A7K4T8F6_9CHAR</name>
<feature type="coiled-coil region" evidence="10">
    <location>
        <begin position="1664"/>
        <end position="1782"/>
    </location>
</feature>
<evidence type="ECO:0000313" key="14">
    <source>
        <dbReference type="Proteomes" id="UP000574691"/>
    </source>
</evidence>
<keyword evidence="3 9" id="KW-0067">ATP-binding</keyword>
<dbReference type="GO" id="GO:0005524">
    <property type="term" value="F:ATP binding"/>
    <property type="evidence" value="ECO:0007669"/>
    <property type="project" value="UniProtKB-UniRule"/>
</dbReference>
<dbReference type="SMART" id="SM00129">
    <property type="entry name" value="KISc"/>
    <property type="match status" value="1"/>
</dbReference>
<dbReference type="GO" id="GO:0008608">
    <property type="term" value="P:attachment of spindle microtubules to kinetochore"/>
    <property type="evidence" value="ECO:0007669"/>
    <property type="project" value="UniProtKB-ARBA"/>
</dbReference>
<feature type="coiled-coil region" evidence="10">
    <location>
        <begin position="648"/>
        <end position="682"/>
    </location>
</feature>
<accession>A0A7K4T8F6</accession>
<organism evidence="13 14">
    <name type="scientific">Burhinus bistriatus</name>
    <dbReference type="NCBI Taxonomy" id="240201"/>
    <lineage>
        <taxon>Eukaryota</taxon>
        <taxon>Metazoa</taxon>
        <taxon>Chordata</taxon>
        <taxon>Craniata</taxon>
        <taxon>Vertebrata</taxon>
        <taxon>Euteleostomi</taxon>
        <taxon>Archelosauria</taxon>
        <taxon>Archosauria</taxon>
        <taxon>Dinosauria</taxon>
        <taxon>Saurischia</taxon>
        <taxon>Theropoda</taxon>
        <taxon>Coelurosauria</taxon>
        <taxon>Aves</taxon>
        <taxon>Neognathae</taxon>
        <taxon>Neoaves</taxon>
        <taxon>Charadriiformes</taxon>
        <taxon>Burhinidae</taxon>
        <taxon>Burhinus</taxon>
    </lineage>
</organism>
<feature type="coiled-coil region" evidence="10">
    <location>
        <begin position="1493"/>
        <end position="1566"/>
    </location>
</feature>
<keyword evidence="14" id="KW-1185">Reference proteome</keyword>
<comment type="caution">
    <text evidence="13">The sequence shown here is derived from an EMBL/GenBank/DDBJ whole genome shotgun (WGS) entry which is preliminary data.</text>
</comment>
<dbReference type="InterPro" id="IPR036961">
    <property type="entry name" value="Kinesin_motor_dom_sf"/>
</dbReference>
<dbReference type="GO" id="GO:0007051">
    <property type="term" value="P:spindle organization"/>
    <property type="evidence" value="ECO:0007669"/>
    <property type="project" value="UniProtKB-ARBA"/>
</dbReference>
<dbReference type="SUPFAM" id="SSF52540">
    <property type="entry name" value="P-loop containing nucleoside triphosphate hydrolases"/>
    <property type="match status" value="1"/>
</dbReference>
<dbReference type="GO" id="GO:0003777">
    <property type="term" value="F:microtubule motor activity"/>
    <property type="evidence" value="ECO:0007669"/>
    <property type="project" value="InterPro"/>
</dbReference>
<dbReference type="GO" id="GO:0000278">
    <property type="term" value="P:mitotic cell cycle"/>
    <property type="evidence" value="ECO:0007669"/>
    <property type="project" value="UniProtKB-ARBA"/>
</dbReference>
<dbReference type="EMBL" id="VYXH01008691">
    <property type="protein sequence ID" value="NWQ94216.1"/>
    <property type="molecule type" value="Genomic_DNA"/>
</dbReference>
<dbReference type="InterPro" id="IPR027640">
    <property type="entry name" value="Kinesin-like_fam"/>
</dbReference>
<evidence type="ECO:0000259" key="12">
    <source>
        <dbReference type="PROSITE" id="PS50067"/>
    </source>
</evidence>
<proteinExistence type="inferred from homology"/>
<keyword evidence="5 9" id="KW-0505">Motor protein</keyword>
<evidence type="ECO:0000256" key="9">
    <source>
        <dbReference type="PROSITE-ProRule" id="PRU00283"/>
    </source>
</evidence>
<feature type="coiled-coil region" evidence="10">
    <location>
        <begin position="327"/>
        <end position="371"/>
    </location>
</feature>
<dbReference type="GO" id="GO:0000779">
    <property type="term" value="C:condensed chromosome, centromeric region"/>
    <property type="evidence" value="ECO:0007669"/>
    <property type="project" value="UniProtKB-ARBA"/>
</dbReference>
<feature type="compositionally biased region" description="Polar residues" evidence="11">
    <location>
        <begin position="2131"/>
        <end position="2144"/>
    </location>
</feature>
<feature type="coiled-coil region" evidence="10">
    <location>
        <begin position="788"/>
        <end position="1144"/>
    </location>
</feature>
<comment type="subcellular location">
    <subcellularLocation>
        <location evidence="1">Cytoplasm</location>
        <location evidence="1">Cytoskeleton</location>
    </subcellularLocation>
</comment>
<keyword evidence="6" id="KW-0206">Cytoskeleton</keyword>
<evidence type="ECO:0000313" key="13">
    <source>
        <dbReference type="EMBL" id="NWQ94216.1"/>
    </source>
</evidence>
<dbReference type="Pfam" id="PF00225">
    <property type="entry name" value="Kinesin"/>
    <property type="match status" value="1"/>
</dbReference>
<dbReference type="GO" id="GO:0008017">
    <property type="term" value="F:microtubule binding"/>
    <property type="evidence" value="ECO:0007669"/>
    <property type="project" value="InterPro"/>
</dbReference>
<sequence>ENALEDKLALHWKSENNTISEVNGTKVFNYDRVFHSSDSTQQLYEGVAVPIIQSAVQGYNGTIFAYGQTASGKTYTMMGNEDSVGIIPKAIQHVFKVICEIPEREFLLRVSYMEIYNETITDLLCDIRKKKPLGIREDVNRNTYVEDLIEEVVVAPEQVMEWIRKGEKNRHYGETKMNEHSSRSHTIFRMIIESRERSDPANANCDGAVMVSHLNLVDLAGSERASQTGSEGVRLKEGCNINRSLFILGQVIKKLCDDPSGFINYRDSKLTRILQNSLGGNAKTVIICTITPVSFDETLSTLQFANTAKRMKNSPKVNEVLDDDALLKRYRKEILDLKKQLEEVSSKTQIHAMEKDQLAQLLEEKNSLQKVQEDRIRNLTEMLVTSASFSSKQNAKAKRRRRVTWAPGKINQANVSYFEDFEKPRLSETKKMKMSLSAIQDIEDSVLENSEHDNQCLVASDQISDVEWTAGPNMNWTQRDFEESVQLCEALALEKDIAVNEVNILQANFNNLVLENEQLKAEINEIKEKLKEKIETDEFEALEKQTQKDHEVQLMHEITNLKNLVSNAEVYNEELEAEINSKLEQLKEKENKIKVLQNRVEELQKAGAEKKDTYFSVGDSDKLIEEIQQLNKSLLDSETIALDAKKESAFLRTENLELKEKMSELLNNYKQMQKDVQLYQSQIEAGKASYKKMQAELQKELQSVFQENTRLTSLLEGKGPKDLLSLVELEKKATDLKEELEKALKENTLLQKEVNELSELQSLPDTVETQQKEILEKCEELRLLKLEREKLLSEVADNEVRLKHMTEEIGKSKDDLADAQLKYVKSDQEYIELKQLYEELEQKYVATSQNNEQMKLQIDILSKEARESRTTLDEVKLELSSKMKELEEKTAEHKQLLEVREDFIRTQQKLNEMEQLKEQGKIMELRLEAKDLEIQEVLQQFTECQEEIKTLTREKDYLKQKEQSLQAETDQLKEDIKDTVSMNILAHEELRNTQSVLKQSQDTVKKLEKNISEKESQILSVEEALGKTIKELEIRISQMTEEIKIITSERDRLVEEKSENNCRDSDQLQALKEQIFFLTQENNSLQDKLNSLHLKKEEYGEGTLIPQIQEKSIEQELFHLREELSQAQRKLHEMEEVKANECQRESENMGRTDFIPKLHDCQEVSSLTKRGDDNLEMQLENLKNERDQLRETIQETISMNSQIQEELRCAQNSLGQHQETIVELKGSISEKENQLLKVQEALKETTDELQRKLTEVTENLTHVSSECGKLLAEKEQIERTMNKQICQQLEKITLLNQEKDELRQIVETCKAERDQLEADCQESKERSLKVLTEMENLQEELKHQKEQADIQKSMLASREEKLQNTEEKLNEEINKLKEKAIKLNEDLNLVTKERYQLLGELEKKTESESSKLPQLQKQCDLLAQERDQLQEMLEGIQAEKNKLEINLQESVDKILKTEKELKWQQELLFNEKIKAKEREEHLLRVQRRSEILEDSLTNKIQQLTETLNSVSCEKDQLLAERTSHSFQLKEQISSINQEKDELQKLLQDVRSERDQLKTELQKNSEMCVETSAKLECALDQLKQRSLNDMSIQVNPVDNAEQMFDDSLKEITLKIKELLEKFSNIEKRYECLSTVSLNLKNEMNSQKALIAVILTQLSSEQNKQVKRLQTENEKINSHLQSLLNKLKFLFSRVCLKKKEYHTTVNKYEMELLEEKRKQDQLQAQIQCLSKTHLNQNEIFSQDFSIGEVLQSLRLDAESILKDISEMESELLSIEAELQQDESARKETTQFWEACSGTLCDAEELKEELKKDNERLLQVINFWTPKVKILVQLSSELDARTANYRKNADVESKQRKEKSEELLQELNSLKERLAPGGSASLALEEENYRLHNKLKAAEQDIKAMEGEIEKLKNVVNEVGKNVKEKDDRINKLQAQIRMKTETSELTQLQDKLNETEKCLRTALTENQSLQAKLDKGAELYKEEIDHLKTQLVKYDMERMKQSNSFDMQLANYKALAEHKEQQLRKLKEELRRAHQDQDVTAVLEKEAPQQSQIPLTCGGGSGIVQSTQILVLKSEQARLQKENLHLKKQNDLILSNELQLKEELRKWKERALKWKERSSRETTRDTVPRSPRKTVSYSLKEQTPSPSKELVSQEIVAQNISKPLPLTCPTNFFDNSSLGILTDTRPAGIEPTEEQLKHWFGTSEKAKAPDCITQ</sequence>
<evidence type="ECO:0000256" key="4">
    <source>
        <dbReference type="ARBA" id="ARBA00023054"/>
    </source>
</evidence>
<evidence type="ECO:0000256" key="5">
    <source>
        <dbReference type="ARBA" id="ARBA00023175"/>
    </source>
</evidence>
<dbReference type="InterPro" id="IPR001752">
    <property type="entry name" value="Kinesin_motor_dom"/>
</dbReference>
<feature type="coiled-coil region" evidence="10">
    <location>
        <begin position="1292"/>
        <end position="1460"/>
    </location>
</feature>
<evidence type="ECO:0000256" key="7">
    <source>
        <dbReference type="ARBA" id="ARBA00070169"/>
    </source>
</evidence>
<evidence type="ECO:0000256" key="8">
    <source>
        <dbReference type="ARBA" id="ARBA00081766"/>
    </source>
</evidence>
<dbReference type="CDD" id="cd01374">
    <property type="entry name" value="KISc_CENP_E"/>
    <property type="match status" value="1"/>
</dbReference>
<evidence type="ECO:0000256" key="2">
    <source>
        <dbReference type="ARBA" id="ARBA00022741"/>
    </source>
</evidence>
<dbReference type="GO" id="GO:0030071">
    <property type="term" value="P:regulation of mitotic metaphase/anaphase transition"/>
    <property type="evidence" value="ECO:0007669"/>
    <property type="project" value="UniProtKB-ARBA"/>
</dbReference>
<protein>
    <recommendedName>
        <fullName evidence="7">Centromere-associated protein E</fullName>
    </recommendedName>
    <alternativeName>
        <fullName evidence="8">Centromere protein E</fullName>
    </alternativeName>
</protein>
<dbReference type="PANTHER" id="PTHR47968:SF75">
    <property type="entry name" value="CENTROMERE-ASSOCIATED PROTEIN E"/>
    <property type="match status" value="1"/>
</dbReference>
<feature type="non-terminal residue" evidence="13">
    <location>
        <position position="2212"/>
    </location>
</feature>
<feature type="compositionally biased region" description="Basic and acidic residues" evidence="11">
    <location>
        <begin position="2113"/>
        <end position="2125"/>
    </location>
</feature>
<dbReference type="GO" id="GO:0140694">
    <property type="term" value="P:membraneless organelle assembly"/>
    <property type="evidence" value="ECO:0007669"/>
    <property type="project" value="UniProtKB-ARBA"/>
</dbReference>
<dbReference type="GO" id="GO:0005874">
    <property type="term" value="C:microtubule"/>
    <property type="evidence" value="ECO:0007669"/>
    <property type="project" value="TreeGrafter"/>
</dbReference>
<evidence type="ECO:0000256" key="3">
    <source>
        <dbReference type="ARBA" id="ARBA00022840"/>
    </source>
</evidence>
<comment type="similarity">
    <text evidence="9">Belongs to the TRAFAC class myosin-kinesin ATPase superfamily. Kinesin family.</text>
</comment>
<evidence type="ECO:0000256" key="10">
    <source>
        <dbReference type="SAM" id="Coils"/>
    </source>
</evidence>
<dbReference type="GO" id="GO:0043515">
    <property type="term" value="F:kinetochore binding"/>
    <property type="evidence" value="ECO:0007669"/>
    <property type="project" value="UniProtKB-ARBA"/>
</dbReference>
<evidence type="ECO:0000256" key="11">
    <source>
        <dbReference type="SAM" id="MobiDB-lite"/>
    </source>
</evidence>
<dbReference type="FunFam" id="3.40.850.10:FF:000026">
    <property type="entry name" value="Centromere-associated protein E"/>
    <property type="match status" value="1"/>
</dbReference>
<keyword evidence="6" id="KW-0963">Cytoplasm</keyword>
<feature type="coiled-coil region" evidence="10">
    <location>
        <begin position="1850"/>
        <end position="2034"/>
    </location>
</feature>
<dbReference type="Gene3D" id="3.40.850.10">
    <property type="entry name" value="Kinesin motor domain"/>
    <property type="match status" value="1"/>
</dbReference>
<dbReference type="PANTHER" id="PTHR47968">
    <property type="entry name" value="CENTROMERE PROTEIN E"/>
    <property type="match status" value="1"/>
</dbReference>
<dbReference type="GO" id="GO:0000280">
    <property type="term" value="P:nuclear division"/>
    <property type="evidence" value="ECO:0007669"/>
    <property type="project" value="UniProtKB-ARBA"/>
</dbReference>
<dbReference type="PROSITE" id="PS50067">
    <property type="entry name" value="KINESIN_MOTOR_2"/>
    <property type="match status" value="1"/>
</dbReference>
<dbReference type="GO" id="GO:0007018">
    <property type="term" value="P:microtubule-based movement"/>
    <property type="evidence" value="ECO:0007669"/>
    <property type="project" value="InterPro"/>
</dbReference>
<dbReference type="PROSITE" id="PS00411">
    <property type="entry name" value="KINESIN_MOTOR_1"/>
    <property type="match status" value="1"/>
</dbReference>
<feature type="domain" description="Kinesin motor" evidence="12">
    <location>
        <begin position="1"/>
        <end position="311"/>
    </location>
</feature>
<keyword evidence="4 10" id="KW-0175">Coiled coil</keyword>